<accession>A0A5B7I5T1</accession>
<dbReference type="Proteomes" id="UP000324222">
    <property type="component" value="Unassembled WGS sequence"/>
</dbReference>
<proteinExistence type="predicted"/>
<protein>
    <submittedName>
        <fullName evidence="1">Uncharacterized protein</fullName>
    </submittedName>
</protein>
<keyword evidence="2" id="KW-1185">Reference proteome</keyword>
<evidence type="ECO:0000313" key="1">
    <source>
        <dbReference type="EMBL" id="MPC80731.1"/>
    </source>
</evidence>
<name>A0A5B7I5T1_PORTR</name>
<sequence>MKWWRERCSEARVVYKRLLPTERRGAARRSVTAITDISRQLGNHNPLVPCSPGSPSRSFCVESVCTTITTLSLSLSLSLCVCVCVCV</sequence>
<organism evidence="1 2">
    <name type="scientific">Portunus trituberculatus</name>
    <name type="common">Swimming crab</name>
    <name type="synonym">Neptunus trituberculatus</name>
    <dbReference type="NCBI Taxonomy" id="210409"/>
    <lineage>
        <taxon>Eukaryota</taxon>
        <taxon>Metazoa</taxon>
        <taxon>Ecdysozoa</taxon>
        <taxon>Arthropoda</taxon>
        <taxon>Crustacea</taxon>
        <taxon>Multicrustacea</taxon>
        <taxon>Malacostraca</taxon>
        <taxon>Eumalacostraca</taxon>
        <taxon>Eucarida</taxon>
        <taxon>Decapoda</taxon>
        <taxon>Pleocyemata</taxon>
        <taxon>Brachyura</taxon>
        <taxon>Eubrachyura</taxon>
        <taxon>Portunoidea</taxon>
        <taxon>Portunidae</taxon>
        <taxon>Portuninae</taxon>
        <taxon>Portunus</taxon>
    </lineage>
</organism>
<evidence type="ECO:0000313" key="2">
    <source>
        <dbReference type="Proteomes" id="UP000324222"/>
    </source>
</evidence>
<dbReference type="EMBL" id="VSRR010054849">
    <property type="protein sequence ID" value="MPC80731.1"/>
    <property type="molecule type" value="Genomic_DNA"/>
</dbReference>
<comment type="caution">
    <text evidence="1">The sequence shown here is derived from an EMBL/GenBank/DDBJ whole genome shotgun (WGS) entry which is preliminary data.</text>
</comment>
<dbReference type="AlphaFoldDB" id="A0A5B7I5T1"/>
<reference evidence="1 2" key="1">
    <citation type="submission" date="2019-05" db="EMBL/GenBank/DDBJ databases">
        <title>Another draft genome of Portunus trituberculatus and its Hox gene families provides insights of decapod evolution.</title>
        <authorList>
            <person name="Jeong J.-H."/>
            <person name="Song I."/>
            <person name="Kim S."/>
            <person name="Choi T."/>
            <person name="Kim D."/>
            <person name="Ryu S."/>
            <person name="Kim W."/>
        </authorList>
    </citation>
    <scope>NUCLEOTIDE SEQUENCE [LARGE SCALE GENOMIC DNA]</scope>
    <source>
        <tissue evidence="1">Muscle</tissue>
    </source>
</reference>
<gene>
    <name evidence="1" type="ORF">E2C01_075319</name>
</gene>